<protein>
    <submittedName>
        <fullName evidence="1">Uncharacterized protein</fullName>
    </submittedName>
</protein>
<dbReference type="Proteomes" id="UP000286287">
    <property type="component" value="Unassembled WGS sequence"/>
</dbReference>
<keyword evidence="2" id="KW-1185">Reference proteome</keyword>
<evidence type="ECO:0000313" key="1">
    <source>
        <dbReference type="EMBL" id="RJF75549.1"/>
    </source>
</evidence>
<sequence>MTAKAGRETSQHLCEEPLVKRAEESFPLHRVEKHPVLHVFVEAADVQREDHRVTLHLFLEMFVQGEHVRQIGFQQAYGSRCGRHVTEQSASIPASPLVGKGSV</sequence>
<dbReference type="EMBL" id="QYUJ01000005">
    <property type="protein sequence ID" value="RJF75549.1"/>
    <property type="molecule type" value="Genomic_DNA"/>
</dbReference>
<name>A0A418VHE1_9DEIO</name>
<evidence type="ECO:0000313" key="2">
    <source>
        <dbReference type="Proteomes" id="UP000286287"/>
    </source>
</evidence>
<accession>A0A418VHE1</accession>
<gene>
    <name evidence="1" type="ORF">D3875_01395</name>
</gene>
<comment type="caution">
    <text evidence="1">The sequence shown here is derived from an EMBL/GenBank/DDBJ whole genome shotgun (WGS) entry which is preliminary data.</text>
</comment>
<proteinExistence type="predicted"/>
<organism evidence="1 2">
    <name type="scientific">Deinococcus cavernae</name>
    <dbReference type="NCBI Taxonomy" id="2320857"/>
    <lineage>
        <taxon>Bacteria</taxon>
        <taxon>Thermotogati</taxon>
        <taxon>Deinococcota</taxon>
        <taxon>Deinococci</taxon>
        <taxon>Deinococcales</taxon>
        <taxon>Deinococcaceae</taxon>
        <taxon>Deinococcus</taxon>
    </lineage>
</organism>
<reference evidence="1 2" key="1">
    <citation type="submission" date="2018-09" db="EMBL/GenBank/DDBJ databases">
        <authorList>
            <person name="Zhu H."/>
        </authorList>
    </citation>
    <scope>NUCLEOTIDE SEQUENCE [LARGE SCALE GENOMIC DNA]</scope>
    <source>
        <strain evidence="1 2">K2S05-167</strain>
    </source>
</reference>
<dbReference type="AlphaFoldDB" id="A0A418VHE1"/>